<evidence type="ECO:0000313" key="1">
    <source>
        <dbReference type="EMBL" id="CBY02392.1"/>
    </source>
</evidence>
<dbReference type="InParanoid" id="E5AD40"/>
<reference evidence="2" key="1">
    <citation type="journal article" date="2011" name="Nat. Commun.">
        <title>Effector diversification within compartments of the Leptosphaeria maculans genome affected by Repeat-Induced Point mutations.</title>
        <authorList>
            <person name="Rouxel T."/>
            <person name="Grandaubert J."/>
            <person name="Hane J.K."/>
            <person name="Hoede C."/>
            <person name="van de Wouw A.P."/>
            <person name="Couloux A."/>
            <person name="Dominguez V."/>
            <person name="Anthouard V."/>
            <person name="Bally P."/>
            <person name="Bourras S."/>
            <person name="Cozijnsen A.J."/>
            <person name="Ciuffetti L.M."/>
            <person name="Degrave A."/>
            <person name="Dilmaghani A."/>
            <person name="Duret L."/>
            <person name="Fudal I."/>
            <person name="Goodwin S.B."/>
            <person name="Gout L."/>
            <person name="Glaser N."/>
            <person name="Linglin J."/>
            <person name="Kema G.H.J."/>
            <person name="Lapalu N."/>
            <person name="Lawrence C.B."/>
            <person name="May K."/>
            <person name="Meyer M."/>
            <person name="Ollivier B."/>
            <person name="Poulain J."/>
            <person name="Schoch C.L."/>
            <person name="Simon A."/>
            <person name="Spatafora J.W."/>
            <person name="Stachowiak A."/>
            <person name="Turgeon B.G."/>
            <person name="Tyler B.M."/>
            <person name="Vincent D."/>
            <person name="Weissenbach J."/>
            <person name="Amselem J."/>
            <person name="Quesneville H."/>
            <person name="Oliver R.P."/>
            <person name="Wincker P."/>
            <person name="Balesdent M.-H."/>
            <person name="Howlett B.J."/>
        </authorList>
    </citation>
    <scope>NUCLEOTIDE SEQUENCE [LARGE SCALE GENOMIC DNA]</scope>
    <source>
        <strain evidence="2">JN3 / isolate v23.1.3 / race Av1-4-5-6-7-8</strain>
    </source>
</reference>
<dbReference type="Proteomes" id="UP000002668">
    <property type="component" value="Genome"/>
</dbReference>
<gene>
    <name evidence="1" type="ORF">LEMA_P011790.1</name>
</gene>
<proteinExistence type="predicted"/>
<dbReference type="VEuPathDB" id="FungiDB:LEMA_P011790.1"/>
<dbReference type="AlphaFoldDB" id="E5AD40"/>
<protein>
    <submittedName>
        <fullName evidence="1">Predicted protein</fullName>
    </submittedName>
</protein>
<name>E5AD40_LEPMJ</name>
<accession>E5AD40</accession>
<dbReference type="HOGENOM" id="CLU_3050788_0_0_1"/>
<keyword evidence="2" id="KW-1185">Reference proteome</keyword>
<evidence type="ECO:0000313" key="2">
    <source>
        <dbReference type="Proteomes" id="UP000002668"/>
    </source>
</evidence>
<sequence length="54" mass="6136">MTTLEHIIQHCKCGEQDMSAPNGILLSRAMNCIVQRPLESLLYGLGVYYTTYMQ</sequence>
<organism evidence="1 2">
    <name type="scientific">Leptosphaeria maculans (strain JN3 / isolate v23.1.3 / race Av1-4-5-6-7-8)</name>
    <name type="common">Blackleg fungus</name>
    <name type="synonym">Phoma lingam</name>
    <dbReference type="NCBI Taxonomy" id="985895"/>
    <lineage>
        <taxon>Eukaryota</taxon>
        <taxon>Fungi</taxon>
        <taxon>Dikarya</taxon>
        <taxon>Ascomycota</taxon>
        <taxon>Pezizomycotina</taxon>
        <taxon>Dothideomycetes</taxon>
        <taxon>Pleosporomycetidae</taxon>
        <taxon>Pleosporales</taxon>
        <taxon>Pleosporineae</taxon>
        <taxon>Leptosphaeriaceae</taxon>
        <taxon>Plenodomus</taxon>
        <taxon>Plenodomus lingam/Leptosphaeria maculans species complex</taxon>
    </lineage>
</organism>
<dbReference type="EMBL" id="FP929139">
    <property type="protein sequence ID" value="CBY02392.1"/>
    <property type="molecule type" value="Genomic_DNA"/>
</dbReference>